<evidence type="ECO:0000256" key="4">
    <source>
        <dbReference type="ARBA" id="ARBA00011164"/>
    </source>
</evidence>
<comment type="catalytic activity">
    <reaction evidence="8">
        <text>4 Fe(II)-[cytochrome c] + O2 + 8 H(+)(in) = 4 Fe(III)-[cytochrome c] + 2 H2O + 4 H(+)(out)</text>
        <dbReference type="Rhea" id="RHEA:11436"/>
        <dbReference type="Rhea" id="RHEA-COMP:10350"/>
        <dbReference type="Rhea" id="RHEA-COMP:14399"/>
        <dbReference type="ChEBI" id="CHEBI:15377"/>
        <dbReference type="ChEBI" id="CHEBI:15378"/>
        <dbReference type="ChEBI" id="CHEBI:15379"/>
        <dbReference type="ChEBI" id="CHEBI:29033"/>
        <dbReference type="ChEBI" id="CHEBI:29034"/>
        <dbReference type="EC" id="7.1.1.9"/>
    </reaction>
    <physiologicalReaction direction="left-to-right" evidence="8">
        <dbReference type="Rhea" id="RHEA:11437"/>
    </physiologicalReaction>
</comment>
<evidence type="ECO:0000313" key="12">
    <source>
        <dbReference type="Proteomes" id="UP000078492"/>
    </source>
</evidence>
<dbReference type="InterPro" id="IPR036927">
    <property type="entry name" value="Cyt_c_oxase-like_su1_sf"/>
</dbReference>
<accession>A0A151J300</accession>
<reference evidence="11 12" key="1">
    <citation type="submission" date="2015-09" db="EMBL/GenBank/DDBJ databases">
        <title>Trachymyrmex cornetzi WGS genome.</title>
        <authorList>
            <person name="Nygaard S."/>
            <person name="Hu H."/>
            <person name="Boomsma J."/>
            <person name="Zhang G."/>
        </authorList>
    </citation>
    <scope>NUCLEOTIDE SEQUENCE [LARGE SCALE GENOMIC DNA]</scope>
    <source>
        <strain evidence="11">Tcor2-1</strain>
        <tissue evidence="11">Whole body</tissue>
    </source>
</reference>
<evidence type="ECO:0000313" key="11">
    <source>
        <dbReference type="EMBL" id="KYN16296.1"/>
    </source>
</evidence>
<evidence type="ECO:0000259" key="10">
    <source>
        <dbReference type="PROSITE" id="PS50855"/>
    </source>
</evidence>
<comment type="similarity">
    <text evidence="3">Belongs to the heme-copper respiratory oxidase family.</text>
</comment>
<dbReference type="GO" id="GO:0004129">
    <property type="term" value="F:cytochrome-c oxidase activity"/>
    <property type="evidence" value="ECO:0007669"/>
    <property type="project" value="UniProtKB-EC"/>
</dbReference>
<evidence type="ECO:0000256" key="9">
    <source>
        <dbReference type="SAM" id="Phobius"/>
    </source>
</evidence>
<keyword evidence="6" id="KW-1278">Translocase</keyword>
<comment type="pathway">
    <text evidence="2">Energy metabolism; oxidative phosphorylation.</text>
</comment>
<name>A0A151J300_9HYME</name>
<organism evidence="11 12">
    <name type="scientific">Trachymyrmex cornetzi</name>
    <dbReference type="NCBI Taxonomy" id="471704"/>
    <lineage>
        <taxon>Eukaryota</taxon>
        <taxon>Metazoa</taxon>
        <taxon>Ecdysozoa</taxon>
        <taxon>Arthropoda</taxon>
        <taxon>Hexapoda</taxon>
        <taxon>Insecta</taxon>
        <taxon>Pterygota</taxon>
        <taxon>Neoptera</taxon>
        <taxon>Endopterygota</taxon>
        <taxon>Hymenoptera</taxon>
        <taxon>Apocrita</taxon>
        <taxon>Aculeata</taxon>
        <taxon>Formicoidea</taxon>
        <taxon>Formicidae</taxon>
        <taxon>Myrmicinae</taxon>
        <taxon>Trachymyrmex</taxon>
    </lineage>
</organism>
<dbReference type="GO" id="GO:0020037">
    <property type="term" value="F:heme binding"/>
    <property type="evidence" value="ECO:0007669"/>
    <property type="project" value="InterPro"/>
</dbReference>
<dbReference type="STRING" id="471704.A0A151J300"/>
<evidence type="ECO:0000256" key="5">
    <source>
        <dbReference type="ARBA" id="ARBA00015947"/>
    </source>
</evidence>
<keyword evidence="12" id="KW-1185">Reference proteome</keyword>
<dbReference type="EMBL" id="KQ980385">
    <property type="protein sequence ID" value="KYN16296.1"/>
    <property type="molecule type" value="Genomic_DNA"/>
</dbReference>
<dbReference type="GO" id="GO:0006119">
    <property type="term" value="P:oxidative phosphorylation"/>
    <property type="evidence" value="ECO:0007669"/>
    <property type="project" value="UniProtKB-UniPathway"/>
</dbReference>
<feature type="domain" description="Cytochrome oxidase subunit I profile" evidence="10">
    <location>
        <begin position="18"/>
        <end position="82"/>
    </location>
</feature>
<keyword evidence="9" id="KW-0812">Transmembrane</keyword>
<protein>
    <recommendedName>
        <fullName evidence="5">Cytochrome c oxidase subunit 1</fullName>
    </recommendedName>
    <alternativeName>
        <fullName evidence="7">Cytochrome c oxidase polypeptide I</fullName>
    </alternativeName>
</protein>
<dbReference type="Gene3D" id="1.20.210.10">
    <property type="entry name" value="Cytochrome c oxidase-like, subunit I domain"/>
    <property type="match status" value="1"/>
</dbReference>
<evidence type="ECO:0000256" key="2">
    <source>
        <dbReference type="ARBA" id="ARBA00004673"/>
    </source>
</evidence>
<evidence type="ECO:0000256" key="6">
    <source>
        <dbReference type="ARBA" id="ARBA00022967"/>
    </source>
</evidence>
<dbReference type="AlphaFoldDB" id="A0A151J300"/>
<evidence type="ECO:0000256" key="7">
    <source>
        <dbReference type="ARBA" id="ARBA00032715"/>
    </source>
</evidence>
<evidence type="ECO:0000256" key="8">
    <source>
        <dbReference type="ARBA" id="ARBA00049512"/>
    </source>
</evidence>
<sequence length="82" mass="10108">KRKKRNFRIPRNNLCYNYYWISWIYCLSSSYIHYWPSLNNFYFNIQFTSIFIGVNLTFFPQHFLGLSGIPRRYPDYPDSFLS</sequence>
<dbReference type="SUPFAM" id="SSF81442">
    <property type="entry name" value="Cytochrome c oxidase subunit I-like"/>
    <property type="match status" value="1"/>
</dbReference>
<dbReference type="Proteomes" id="UP000078492">
    <property type="component" value="Unassembled WGS sequence"/>
</dbReference>
<dbReference type="Pfam" id="PF00115">
    <property type="entry name" value="COX1"/>
    <property type="match status" value="1"/>
</dbReference>
<gene>
    <name evidence="11" type="ORF">ALC57_11446</name>
</gene>
<dbReference type="InterPro" id="IPR000883">
    <property type="entry name" value="Cyt_C_Oxase_1"/>
</dbReference>
<keyword evidence="9" id="KW-0472">Membrane</keyword>
<evidence type="ECO:0000256" key="1">
    <source>
        <dbReference type="ARBA" id="ARBA00001971"/>
    </source>
</evidence>
<feature type="transmembrane region" description="Helical" evidence="9">
    <location>
        <begin position="16"/>
        <end position="35"/>
    </location>
</feature>
<proteinExistence type="inferred from homology"/>
<dbReference type="PROSITE" id="PS50855">
    <property type="entry name" value="COX1"/>
    <property type="match status" value="1"/>
</dbReference>
<comment type="subunit">
    <text evidence="4">Component of the cytochrome c oxidase (complex IV, CIV), a multisubunit enzyme composed of a catalytic core of 3 subunits and several supernumerary subunits. The complex exists as a monomer or a dimer and forms supercomplexes (SCs) in the inner mitochondrial membrane with ubiquinol-cytochrome c oxidoreductase (cytochrome b-c1 complex, complex III, CIII).</text>
</comment>
<feature type="non-terminal residue" evidence="11">
    <location>
        <position position="1"/>
    </location>
</feature>
<dbReference type="UniPathway" id="UPA00705"/>
<dbReference type="InterPro" id="IPR023616">
    <property type="entry name" value="Cyt_c_oxase-like_su1_dom"/>
</dbReference>
<dbReference type="GO" id="GO:0016020">
    <property type="term" value="C:membrane"/>
    <property type="evidence" value="ECO:0007669"/>
    <property type="project" value="InterPro"/>
</dbReference>
<keyword evidence="9" id="KW-1133">Transmembrane helix</keyword>
<comment type="cofactor">
    <cofactor evidence="1">
        <name>heme</name>
        <dbReference type="ChEBI" id="CHEBI:30413"/>
    </cofactor>
</comment>
<evidence type="ECO:0000256" key="3">
    <source>
        <dbReference type="ARBA" id="ARBA00009578"/>
    </source>
</evidence>
<feature type="transmembrane region" description="Helical" evidence="9">
    <location>
        <begin position="41"/>
        <end position="59"/>
    </location>
</feature>